<dbReference type="SUPFAM" id="SSF54427">
    <property type="entry name" value="NTF2-like"/>
    <property type="match status" value="1"/>
</dbReference>
<name>V9XTV5_9PSEU</name>
<evidence type="ECO:0000259" key="1">
    <source>
        <dbReference type="Pfam" id="PF13577"/>
    </source>
</evidence>
<dbReference type="Proteomes" id="UP000243542">
    <property type="component" value="Unassembled WGS sequence"/>
</dbReference>
<dbReference type="EMBL" id="PDJK01000002">
    <property type="protein sequence ID" value="PFG50047.1"/>
    <property type="molecule type" value="Genomic_DNA"/>
</dbReference>
<protein>
    <submittedName>
        <fullName evidence="2">Putative cyclase</fullName>
    </submittedName>
    <submittedName>
        <fullName evidence="3">SnoaL-like protein</fullName>
    </submittedName>
</protein>
<accession>V9XTV5</accession>
<keyword evidence="4" id="KW-1185">Reference proteome</keyword>
<evidence type="ECO:0000313" key="2">
    <source>
        <dbReference type="EMBL" id="AHD25939.1"/>
    </source>
</evidence>
<dbReference type="Pfam" id="PF13577">
    <property type="entry name" value="SnoaL_4"/>
    <property type="match status" value="1"/>
</dbReference>
<reference evidence="3 4" key="2">
    <citation type="submission" date="2017-10" db="EMBL/GenBank/DDBJ databases">
        <title>Sequencing the genomes of 1000 actinobacteria strains.</title>
        <authorList>
            <person name="Klenk H.-P."/>
        </authorList>
    </citation>
    <scope>NUCLEOTIDE SEQUENCE [LARGE SCALE GENOMIC DNA]</scope>
    <source>
        <strain evidence="3 4">DSM 46092</strain>
    </source>
</reference>
<evidence type="ECO:0000313" key="3">
    <source>
        <dbReference type="EMBL" id="PFG50047.1"/>
    </source>
</evidence>
<dbReference type="EMBL" id="KC870000">
    <property type="protein sequence ID" value="AHD25939.1"/>
    <property type="molecule type" value="Genomic_DNA"/>
</dbReference>
<feature type="domain" description="SnoaL-like" evidence="1">
    <location>
        <begin position="14"/>
        <end position="140"/>
    </location>
</feature>
<organism evidence="2">
    <name type="scientific">Amycolatopsis sulphurea</name>
    <dbReference type="NCBI Taxonomy" id="76022"/>
    <lineage>
        <taxon>Bacteria</taxon>
        <taxon>Bacillati</taxon>
        <taxon>Actinomycetota</taxon>
        <taxon>Actinomycetes</taxon>
        <taxon>Pseudonocardiales</taxon>
        <taxon>Pseudonocardiaceae</taxon>
        <taxon>Amycolatopsis</taxon>
    </lineage>
</organism>
<reference evidence="2" key="3">
    <citation type="journal article" date="2020" name="Microb. Cell Fact.">
        <title>Heterologous expression of the atypical tetracycline chelocardin reveals the full set of genes required for its biosynthesis.</title>
        <authorList>
            <person name="Lukezic T."/>
            <person name="Pikl S."/>
            <person name="Zaburannyi N."/>
            <person name="Remskar M."/>
            <person name="Petkovic H."/>
            <person name="Muller R."/>
        </authorList>
    </citation>
    <scope>NUCLEOTIDE SEQUENCE</scope>
    <source>
        <strain evidence="2">NRRL 2822</strain>
    </source>
</reference>
<dbReference type="Gene3D" id="3.10.450.50">
    <property type="match status" value="1"/>
</dbReference>
<dbReference type="InterPro" id="IPR037401">
    <property type="entry name" value="SnoaL-like"/>
</dbReference>
<dbReference type="AlphaFoldDB" id="V9XTV5"/>
<sequence length="150" mass="16462">MSQAVQAVGSTEDIALYVEVQQFYGRQMRYLDEGRVQEWAKTFTEDGMFAANAHPEPARGRTAIEAGALEAATRLAEQGIQRRHWLGMVQVDPQPDGSIVAKSYAVIIGTPLGGKAAVDLSCDCVDVLVREGGALLVRERQVYRDDLPRN</sequence>
<gene>
    <name evidence="2" type="primary">chdX</name>
    <name evidence="3" type="ORF">ATK36_5249</name>
</gene>
<dbReference type="RefSeq" id="WP_098513858.1">
    <property type="nucleotide sequence ID" value="NZ_JBIAKZ010000040.1"/>
</dbReference>
<reference evidence="2" key="1">
    <citation type="journal article" date="2013" name="Microbiology">
        <title>Identification of the chelocardin biosynthetic gene cluster from Amycolatopsis sulphurea: a platform for producing novel tetracycline antibiotics.</title>
        <authorList>
            <person name="Lukezic T."/>
            <person name="Lesnik U."/>
            <person name="Podgorsek A."/>
            <person name="Horvat J."/>
            <person name="Polak T."/>
            <person name="Sala M."/>
            <person name="Jenko B."/>
            <person name="Raspor P."/>
            <person name="Herron P.R."/>
            <person name="Hunter I.S."/>
            <person name="Petkovic H."/>
        </authorList>
    </citation>
    <scope>NUCLEOTIDE SEQUENCE</scope>
    <source>
        <strain evidence="2">NRRL 2822</strain>
    </source>
</reference>
<proteinExistence type="predicted"/>
<evidence type="ECO:0000313" key="4">
    <source>
        <dbReference type="Proteomes" id="UP000243542"/>
    </source>
</evidence>
<dbReference type="CDD" id="cd00531">
    <property type="entry name" value="NTF2_like"/>
    <property type="match status" value="1"/>
</dbReference>
<dbReference type="InterPro" id="IPR032710">
    <property type="entry name" value="NTF2-like_dom_sf"/>
</dbReference>